<evidence type="ECO:0000256" key="1">
    <source>
        <dbReference type="SAM" id="MobiDB-lite"/>
    </source>
</evidence>
<dbReference type="RefSeq" id="WP_380798857.1">
    <property type="nucleotide sequence ID" value="NZ_JBHRVU010000005.1"/>
</dbReference>
<gene>
    <name evidence="3" type="ORF">ACFOKF_22605</name>
</gene>
<name>A0ABV7NKB3_9SPHN</name>
<feature type="region of interest" description="Disordered" evidence="1">
    <location>
        <begin position="1"/>
        <end position="25"/>
    </location>
</feature>
<keyword evidence="4" id="KW-1185">Reference proteome</keyword>
<reference evidence="4" key="1">
    <citation type="journal article" date="2019" name="Int. J. Syst. Evol. Microbiol.">
        <title>The Global Catalogue of Microorganisms (GCM) 10K type strain sequencing project: providing services to taxonomists for standard genome sequencing and annotation.</title>
        <authorList>
            <consortium name="The Broad Institute Genomics Platform"/>
            <consortium name="The Broad Institute Genome Sequencing Center for Infectious Disease"/>
            <person name="Wu L."/>
            <person name="Ma J."/>
        </authorList>
    </citation>
    <scope>NUCLEOTIDE SEQUENCE [LARGE SCALE GENOMIC DNA]</scope>
    <source>
        <strain evidence="4">CCM 7491</strain>
    </source>
</reference>
<sequence>MMMHKEKEDGEVVTHMSTTEARSGSPTRMTRNILVISLILVAILLFIAVGFGFFETGQTGADNINADNTAAGSVN</sequence>
<feature type="transmembrane region" description="Helical" evidence="2">
    <location>
        <begin position="32"/>
        <end position="54"/>
    </location>
</feature>
<organism evidence="3 4">
    <name type="scientific">Sphingobium rhizovicinum</name>
    <dbReference type="NCBI Taxonomy" id="432308"/>
    <lineage>
        <taxon>Bacteria</taxon>
        <taxon>Pseudomonadati</taxon>
        <taxon>Pseudomonadota</taxon>
        <taxon>Alphaproteobacteria</taxon>
        <taxon>Sphingomonadales</taxon>
        <taxon>Sphingomonadaceae</taxon>
        <taxon>Sphingobium</taxon>
    </lineage>
</organism>
<proteinExistence type="predicted"/>
<evidence type="ECO:0000313" key="4">
    <source>
        <dbReference type="Proteomes" id="UP001595681"/>
    </source>
</evidence>
<dbReference type="Proteomes" id="UP001595681">
    <property type="component" value="Unassembled WGS sequence"/>
</dbReference>
<evidence type="ECO:0000256" key="2">
    <source>
        <dbReference type="SAM" id="Phobius"/>
    </source>
</evidence>
<keyword evidence="2" id="KW-0812">Transmembrane</keyword>
<comment type="caution">
    <text evidence="3">The sequence shown here is derived from an EMBL/GenBank/DDBJ whole genome shotgun (WGS) entry which is preliminary data.</text>
</comment>
<dbReference type="EMBL" id="JBHRVU010000005">
    <property type="protein sequence ID" value="MFC3443943.1"/>
    <property type="molecule type" value="Genomic_DNA"/>
</dbReference>
<feature type="compositionally biased region" description="Basic and acidic residues" evidence="1">
    <location>
        <begin position="1"/>
        <end position="12"/>
    </location>
</feature>
<protein>
    <submittedName>
        <fullName evidence="3">Uncharacterized protein</fullName>
    </submittedName>
</protein>
<feature type="compositionally biased region" description="Polar residues" evidence="1">
    <location>
        <begin position="15"/>
        <end position="25"/>
    </location>
</feature>
<keyword evidence="2" id="KW-0472">Membrane</keyword>
<keyword evidence="2" id="KW-1133">Transmembrane helix</keyword>
<evidence type="ECO:0000313" key="3">
    <source>
        <dbReference type="EMBL" id="MFC3443943.1"/>
    </source>
</evidence>
<accession>A0ABV7NKB3</accession>